<protein>
    <submittedName>
        <fullName evidence="4">TetR/AcrR family transcriptional regulator</fullName>
    </submittedName>
</protein>
<evidence type="ECO:0000313" key="5">
    <source>
        <dbReference type="Proteomes" id="UP001276854"/>
    </source>
</evidence>
<dbReference type="Pfam" id="PF14278">
    <property type="entry name" value="TetR_C_8"/>
    <property type="match status" value="1"/>
</dbReference>
<evidence type="ECO:0000313" key="4">
    <source>
        <dbReference type="EMBL" id="MDW2799265.1"/>
    </source>
</evidence>
<feature type="DNA-binding region" description="H-T-H motif" evidence="2">
    <location>
        <begin position="32"/>
        <end position="51"/>
    </location>
</feature>
<dbReference type="Proteomes" id="UP001276854">
    <property type="component" value="Unassembled WGS sequence"/>
</dbReference>
<sequence>MKKQPEITKQTKQNLSDAFWQIYCEKRIEKITVKDITEKAGYNRSTFYEYYTDVYDVLEQIEASVLPDIEKHKKITQIKSIHFPIRHLVEVFSKNKQYLIVLLGKNGDPAFRDKMKNTYKDLVRPILQSTETDDYILEYGLEFAMSAIIGMITYCFTTEEQPDIERMAQLLSSFMSNGLLKSPEFVKKTGQKSD</sequence>
<dbReference type="RefSeq" id="WP_318065465.1">
    <property type="nucleotide sequence ID" value="NZ_JAWONS010000252.1"/>
</dbReference>
<dbReference type="SUPFAM" id="SSF46689">
    <property type="entry name" value="Homeodomain-like"/>
    <property type="match status" value="1"/>
</dbReference>
<evidence type="ECO:0000259" key="3">
    <source>
        <dbReference type="PROSITE" id="PS50977"/>
    </source>
</evidence>
<keyword evidence="5" id="KW-1185">Reference proteome</keyword>
<feature type="domain" description="HTH tetR-type" evidence="3">
    <location>
        <begin position="9"/>
        <end position="69"/>
    </location>
</feature>
<evidence type="ECO:0000256" key="2">
    <source>
        <dbReference type="PROSITE-ProRule" id="PRU00335"/>
    </source>
</evidence>
<comment type="caution">
    <text evidence="4">The sequence shown here is derived from an EMBL/GenBank/DDBJ whole genome shotgun (WGS) entry which is preliminary data.</text>
</comment>
<dbReference type="PANTHER" id="PTHR43479">
    <property type="entry name" value="ACREF/ENVCD OPERON REPRESSOR-RELATED"/>
    <property type="match status" value="1"/>
</dbReference>
<dbReference type="InterPro" id="IPR009057">
    <property type="entry name" value="Homeodomain-like_sf"/>
</dbReference>
<dbReference type="PROSITE" id="PS50977">
    <property type="entry name" value="HTH_TETR_2"/>
    <property type="match status" value="1"/>
</dbReference>
<keyword evidence="1 2" id="KW-0238">DNA-binding</keyword>
<name>A0ABU4GNR5_9CLOT</name>
<organism evidence="4 5">
    <name type="scientific">Clostridium boliviensis</name>
    <dbReference type="NCBI Taxonomy" id="318465"/>
    <lineage>
        <taxon>Bacteria</taxon>
        <taxon>Bacillati</taxon>
        <taxon>Bacillota</taxon>
        <taxon>Clostridia</taxon>
        <taxon>Eubacteriales</taxon>
        <taxon>Clostridiaceae</taxon>
        <taxon>Clostridium</taxon>
    </lineage>
</organism>
<accession>A0ABU4GNR5</accession>
<dbReference type="EMBL" id="JAWONS010000252">
    <property type="protein sequence ID" value="MDW2799265.1"/>
    <property type="molecule type" value="Genomic_DNA"/>
</dbReference>
<evidence type="ECO:0000256" key="1">
    <source>
        <dbReference type="ARBA" id="ARBA00023125"/>
    </source>
</evidence>
<dbReference type="InterPro" id="IPR001647">
    <property type="entry name" value="HTH_TetR"/>
</dbReference>
<dbReference type="PANTHER" id="PTHR43479:SF7">
    <property type="entry name" value="TETR-FAMILY TRANSCRIPTIONAL REGULATOR"/>
    <property type="match status" value="1"/>
</dbReference>
<dbReference type="InterPro" id="IPR039532">
    <property type="entry name" value="TetR_C_Firmicutes"/>
</dbReference>
<dbReference type="InterPro" id="IPR050624">
    <property type="entry name" value="HTH-type_Tx_Regulator"/>
</dbReference>
<proteinExistence type="predicted"/>
<gene>
    <name evidence="4" type="ORF">RZO55_16960</name>
</gene>
<reference evidence="4 5" key="1">
    <citation type="submission" date="2023-10" db="EMBL/GenBank/DDBJ databases">
        <title>A novel Glycoside Hydrolase 43-Like Enzyme from Clostrdium boliviensis is an Endo-xylanase, and a Candidate for Xylooligosaccharides Production from Different Xylan Substrates.</title>
        <authorList>
            <person name="Alvarez M.T."/>
            <person name="Rocabado-Villegas L.R."/>
            <person name="Salas-Veizaga D.M."/>
            <person name="Linares-Pasten J.A."/>
            <person name="Gudmundsdottir E.E."/>
            <person name="Hreggvidsson G.O."/>
            <person name="Adlercreutz P."/>
            <person name="Nordberg Karlsson E."/>
        </authorList>
    </citation>
    <scope>NUCLEOTIDE SEQUENCE [LARGE SCALE GENOMIC DNA]</scope>
    <source>
        <strain evidence="4 5">E-1</strain>
    </source>
</reference>
<dbReference type="Gene3D" id="1.10.357.10">
    <property type="entry name" value="Tetracycline Repressor, domain 2"/>
    <property type="match status" value="1"/>
</dbReference>